<reference evidence="2" key="1">
    <citation type="submission" date="2020-05" db="EMBL/GenBank/DDBJ databases">
        <title>Mycena genomes resolve the evolution of fungal bioluminescence.</title>
        <authorList>
            <person name="Tsai I.J."/>
        </authorList>
    </citation>
    <scope>NUCLEOTIDE SEQUENCE</scope>
    <source>
        <strain evidence="2">CCC161011</strain>
    </source>
</reference>
<gene>
    <name evidence="2" type="ORF">MVEN_00190900</name>
</gene>
<name>A0A8H7DEK6_9AGAR</name>
<dbReference type="AlphaFoldDB" id="A0A8H7DEK6"/>
<evidence type="ECO:0000256" key="1">
    <source>
        <dbReference type="SAM" id="MobiDB-lite"/>
    </source>
</evidence>
<feature type="region of interest" description="Disordered" evidence="1">
    <location>
        <begin position="602"/>
        <end position="627"/>
    </location>
</feature>
<dbReference type="OrthoDB" id="3054074at2759"/>
<feature type="region of interest" description="Disordered" evidence="1">
    <location>
        <begin position="376"/>
        <end position="396"/>
    </location>
</feature>
<comment type="caution">
    <text evidence="2">The sequence shown here is derived from an EMBL/GenBank/DDBJ whole genome shotgun (WGS) entry which is preliminary data.</text>
</comment>
<evidence type="ECO:0000313" key="2">
    <source>
        <dbReference type="EMBL" id="KAF7368666.1"/>
    </source>
</evidence>
<keyword evidence="3" id="KW-1185">Reference proteome</keyword>
<proteinExistence type="predicted"/>
<accession>A0A8H7DEK6</accession>
<organism evidence="2 3">
    <name type="scientific">Mycena venus</name>
    <dbReference type="NCBI Taxonomy" id="2733690"/>
    <lineage>
        <taxon>Eukaryota</taxon>
        <taxon>Fungi</taxon>
        <taxon>Dikarya</taxon>
        <taxon>Basidiomycota</taxon>
        <taxon>Agaricomycotina</taxon>
        <taxon>Agaricomycetes</taxon>
        <taxon>Agaricomycetidae</taxon>
        <taxon>Agaricales</taxon>
        <taxon>Marasmiineae</taxon>
        <taxon>Mycenaceae</taxon>
        <taxon>Mycena</taxon>
    </lineage>
</organism>
<dbReference type="EMBL" id="JACAZI010000002">
    <property type="protein sequence ID" value="KAF7368666.1"/>
    <property type="molecule type" value="Genomic_DNA"/>
</dbReference>
<sequence>MEATSGGSLVVATVPPASQLALAPRGDGSLIHDPPRIGSTGRTLYHIYSILGSTAEKHANRVAHSLGMGPHAVTRRIQNYFGDGDERESKLQGLGGTKPKSLEKNCMSLMKYALPSESSMTRLEAFKCLVMLTTRYPGLRRIFLEFLNGASTQTPEEHLSALWECSQETPIAQWVLYRDFAAACLADGDLCLIIEESGPKTLISPGGEGEGLCAIERLLVAVDCGGKFSSRIAIRYLGGILELRSFWAQTGPSYESLVKKILVRTQTILEDLGLDSPDIGAPDITVESDTDGIDILCQALVHGVRSWMAGKSAAGLALEYWYRGTWHVLQLLRWPKAQGLLPSSWSLAMSEELNELFPPLYTVAILDSFLATTPVPQGTPKAPMENEWEDQSDDSSRLSESRVLALLSTDLPNTTVTVSKAAFRPNFRGKPVLTIMMYVDPGNGQGWMVQKEHSELCAFDSKIKADLKKSGVKLTHVVVDGSGIWKDHSPNGLAPRKNTLQKYWKNIFSCNLPAHMQHTLIAFLTKDVPRDVIPDVPRPMERHKEGYMMKSGSGGWLVRYYVLDYGLDESIMTYFDCPGGNGSGLSPWIMHISRNIIIAPGRNPSCQSKGEAGEGKSRYTASAMRSL</sequence>
<dbReference type="Proteomes" id="UP000620124">
    <property type="component" value="Unassembled WGS sequence"/>
</dbReference>
<evidence type="ECO:0000313" key="3">
    <source>
        <dbReference type="Proteomes" id="UP000620124"/>
    </source>
</evidence>
<protein>
    <submittedName>
        <fullName evidence="2">Uncharacterized protein</fullName>
    </submittedName>
</protein>